<accession>A0A4Y1QU68</accession>
<sequence>MATMMTFAPWKLSSLRILPPLPSTTRRLVKPAHCVPIQQQRQEPELFPRVM</sequence>
<name>A0A4Y1QU68_PRUDU</name>
<gene>
    <name evidence="1" type="ORF">Prudu_003882</name>
</gene>
<organism evidence="1">
    <name type="scientific">Prunus dulcis</name>
    <name type="common">Almond</name>
    <name type="synonym">Amygdalus dulcis</name>
    <dbReference type="NCBI Taxonomy" id="3755"/>
    <lineage>
        <taxon>Eukaryota</taxon>
        <taxon>Viridiplantae</taxon>
        <taxon>Streptophyta</taxon>
        <taxon>Embryophyta</taxon>
        <taxon>Tracheophyta</taxon>
        <taxon>Spermatophyta</taxon>
        <taxon>Magnoliopsida</taxon>
        <taxon>eudicotyledons</taxon>
        <taxon>Gunneridae</taxon>
        <taxon>Pentapetalae</taxon>
        <taxon>rosids</taxon>
        <taxon>fabids</taxon>
        <taxon>Rosales</taxon>
        <taxon>Rosaceae</taxon>
        <taxon>Amygdaloideae</taxon>
        <taxon>Amygdaleae</taxon>
        <taxon>Prunus</taxon>
    </lineage>
</organism>
<dbReference type="EMBL" id="AP019297">
    <property type="protein sequence ID" value="BBG95361.1"/>
    <property type="molecule type" value="Genomic_DNA"/>
</dbReference>
<reference evidence="1" key="1">
    <citation type="journal article" date="2019" name="Science">
        <title>Mutation of a bHLH transcription factor allowed almond domestication.</title>
        <authorList>
            <person name="Sanchez-Perez R."/>
            <person name="Pavan S."/>
            <person name="Mazzeo R."/>
            <person name="Moldovan C."/>
            <person name="Aiese Cigliano R."/>
            <person name="Del Cueto J."/>
            <person name="Ricciardi F."/>
            <person name="Lotti C."/>
            <person name="Ricciardi L."/>
            <person name="Dicenta F."/>
            <person name="Lopez-Marques R.L."/>
            <person name="Lindberg Moller B."/>
        </authorList>
    </citation>
    <scope>NUCLEOTIDE SEQUENCE</scope>
</reference>
<evidence type="ECO:0000313" key="1">
    <source>
        <dbReference type="EMBL" id="BBG95361.1"/>
    </source>
</evidence>
<protein>
    <submittedName>
        <fullName evidence="1">Chaperone protein dnaJ-related protein</fullName>
    </submittedName>
</protein>
<proteinExistence type="predicted"/>
<dbReference type="AlphaFoldDB" id="A0A4Y1QU68"/>